<comment type="caution">
    <text evidence="1">The sequence shown here is derived from an EMBL/GenBank/DDBJ whole genome shotgun (WGS) entry which is preliminary data.</text>
</comment>
<name>A0ABR2S5F2_9ROSI</name>
<proteinExistence type="predicted"/>
<accession>A0ABR2S5F2</accession>
<dbReference type="EMBL" id="JBBPBN010000016">
    <property type="protein sequence ID" value="KAK9020461.1"/>
    <property type="molecule type" value="Genomic_DNA"/>
</dbReference>
<organism evidence="1 2">
    <name type="scientific">Hibiscus sabdariffa</name>
    <name type="common">roselle</name>
    <dbReference type="NCBI Taxonomy" id="183260"/>
    <lineage>
        <taxon>Eukaryota</taxon>
        <taxon>Viridiplantae</taxon>
        <taxon>Streptophyta</taxon>
        <taxon>Embryophyta</taxon>
        <taxon>Tracheophyta</taxon>
        <taxon>Spermatophyta</taxon>
        <taxon>Magnoliopsida</taxon>
        <taxon>eudicotyledons</taxon>
        <taxon>Gunneridae</taxon>
        <taxon>Pentapetalae</taxon>
        <taxon>rosids</taxon>
        <taxon>malvids</taxon>
        <taxon>Malvales</taxon>
        <taxon>Malvaceae</taxon>
        <taxon>Malvoideae</taxon>
        <taxon>Hibiscus</taxon>
    </lineage>
</organism>
<keyword evidence="2" id="KW-1185">Reference proteome</keyword>
<sequence length="96" mass="10670">MFWYPFPAERSPETAAEPKLQGHVRGFLGPFPVKLNGEDEIGCWRLPFGGGGALNRSPNPAPSRYPNHKPDAGPCTRAGLVRVEAMLNDRLKWSWP</sequence>
<protein>
    <submittedName>
        <fullName evidence="1">Uncharacterized protein</fullName>
    </submittedName>
</protein>
<reference evidence="1 2" key="1">
    <citation type="journal article" date="2024" name="G3 (Bethesda)">
        <title>Genome assembly of Hibiscus sabdariffa L. provides insights into metabolisms of medicinal natural products.</title>
        <authorList>
            <person name="Kim T."/>
        </authorList>
    </citation>
    <scope>NUCLEOTIDE SEQUENCE [LARGE SCALE GENOMIC DNA]</scope>
    <source>
        <strain evidence="1">TK-2024</strain>
        <tissue evidence="1">Old leaves</tissue>
    </source>
</reference>
<gene>
    <name evidence="1" type="ORF">V6N11_010485</name>
</gene>
<dbReference type="Proteomes" id="UP001396334">
    <property type="component" value="Unassembled WGS sequence"/>
</dbReference>
<evidence type="ECO:0000313" key="2">
    <source>
        <dbReference type="Proteomes" id="UP001396334"/>
    </source>
</evidence>
<evidence type="ECO:0000313" key="1">
    <source>
        <dbReference type="EMBL" id="KAK9020461.1"/>
    </source>
</evidence>